<gene>
    <name evidence="7" type="primary">jg892</name>
    <name evidence="7" type="ORF">PAEG_LOCUS15033</name>
</gene>
<feature type="compositionally biased region" description="Basic and acidic residues" evidence="6">
    <location>
        <begin position="36"/>
        <end position="48"/>
    </location>
</feature>
<evidence type="ECO:0000256" key="1">
    <source>
        <dbReference type="ARBA" id="ARBA00004123"/>
    </source>
</evidence>
<feature type="region of interest" description="Disordered" evidence="6">
    <location>
        <begin position="80"/>
        <end position="155"/>
    </location>
</feature>
<dbReference type="EMBL" id="CAKXAJ010025299">
    <property type="protein sequence ID" value="CAH2237865.1"/>
    <property type="molecule type" value="Genomic_DNA"/>
</dbReference>
<sequence length="403" mass="44616">MFRVPNAPKSCIAEIFNGDTTDGGSPVKNGSSRPRVARDTPTRPRDTHTRLFGQVKNAGNSSVAPMITDTIRSHIQFGDSEMNGSLAHSPKINGSASSTPSRGETEPADHLSYTPPRRNPVTGDGVPLPTPRRRHPAASLRGASPNYPNTYPVDDLLEPQPTHRYYTREWPPKPAQYYVESTTKPVINIPHSPYTLLGLKTDDPEKVHPVIDPNSLSPQLVLHKHWPPFPAQHYLEPQEHHIPHHPLPPHAFVGMNSALGERPQPDYKYDPIPALGGPIDPFTFAKYDPPPTLFKYERDGPIPDVTLLQTSSGPGPSTLTGFPPIFHKYVPGYLFNLNRHAEDFNQKTYYVDYVRRRELEGNPITGDGYKSLNGQINTVTSINGNSSILHNRVPPGGFSSGLW</sequence>
<dbReference type="OrthoDB" id="6367565at2759"/>
<keyword evidence="5" id="KW-0539">Nucleus</keyword>
<dbReference type="Proteomes" id="UP000838756">
    <property type="component" value="Unassembled WGS sequence"/>
</dbReference>
<evidence type="ECO:0000313" key="8">
    <source>
        <dbReference type="Proteomes" id="UP000838756"/>
    </source>
</evidence>
<comment type="subcellular location">
    <subcellularLocation>
        <location evidence="2">Cytoplasm</location>
    </subcellularLocation>
    <subcellularLocation>
        <location evidence="1">Nucleus</location>
    </subcellularLocation>
</comment>
<feature type="compositionally biased region" description="Polar residues" evidence="6">
    <location>
        <begin position="92"/>
        <end position="102"/>
    </location>
</feature>
<keyword evidence="3" id="KW-0963">Cytoplasm</keyword>
<dbReference type="Pfam" id="PF17054">
    <property type="entry name" value="JUPITER"/>
    <property type="match status" value="1"/>
</dbReference>
<feature type="region of interest" description="Disordered" evidence="6">
    <location>
        <begin position="15"/>
        <end position="48"/>
    </location>
</feature>
<protein>
    <submittedName>
        <fullName evidence="7">Jg892 protein</fullName>
    </submittedName>
</protein>
<reference evidence="7" key="1">
    <citation type="submission" date="2022-03" db="EMBL/GenBank/DDBJ databases">
        <authorList>
            <person name="Lindestad O."/>
        </authorList>
    </citation>
    <scope>NUCLEOTIDE SEQUENCE</scope>
</reference>
<evidence type="ECO:0000256" key="4">
    <source>
        <dbReference type="ARBA" id="ARBA00022553"/>
    </source>
</evidence>
<keyword evidence="4" id="KW-0597">Phosphoprotein</keyword>
<organism evidence="7 8">
    <name type="scientific">Pararge aegeria aegeria</name>
    <dbReference type="NCBI Taxonomy" id="348720"/>
    <lineage>
        <taxon>Eukaryota</taxon>
        <taxon>Metazoa</taxon>
        <taxon>Ecdysozoa</taxon>
        <taxon>Arthropoda</taxon>
        <taxon>Hexapoda</taxon>
        <taxon>Insecta</taxon>
        <taxon>Pterygota</taxon>
        <taxon>Neoptera</taxon>
        <taxon>Endopterygota</taxon>
        <taxon>Lepidoptera</taxon>
        <taxon>Glossata</taxon>
        <taxon>Ditrysia</taxon>
        <taxon>Papilionoidea</taxon>
        <taxon>Nymphalidae</taxon>
        <taxon>Satyrinae</taxon>
        <taxon>Satyrini</taxon>
        <taxon>Parargina</taxon>
        <taxon>Pararge</taxon>
    </lineage>
</organism>
<comment type="caution">
    <text evidence="7">The sequence shown here is derived from an EMBL/GenBank/DDBJ whole genome shotgun (WGS) entry which is preliminary data.</text>
</comment>
<dbReference type="InterPro" id="IPR033335">
    <property type="entry name" value="JUPITER"/>
</dbReference>
<feature type="compositionally biased region" description="Polar residues" evidence="6">
    <location>
        <begin position="18"/>
        <end position="32"/>
    </location>
</feature>
<dbReference type="GO" id="GO:0005737">
    <property type="term" value="C:cytoplasm"/>
    <property type="evidence" value="ECO:0007669"/>
    <property type="project" value="UniProtKB-SubCell"/>
</dbReference>
<evidence type="ECO:0000256" key="2">
    <source>
        <dbReference type="ARBA" id="ARBA00004496"/>
    </source>
</evidence>
<proteinExistence type="predicted"/>
<dbReference type="GO" id="GO:0005634">
    <property type="term" value="C:nucleus"/>
    <property type="evidence" value="ECO:0007669"/>
    <property type="project" value="UniProtKB-SubCell"/>
</dbReference>
<dbReference type="AlphaFoldDB" id="A0A8S4RNZ8"/>
<accession>A0A8S4RNZ8</accession>
<name>A0A8S4RNZ8_9NEOP</name>
<evidence type="ECO:0000256" key="3">
    <source>
        <dbReference type="ARBA" id="ARBA00022490"/>
    </source>
</evidence>
<evidence type="ECO:0000313" key="7">
    <source>
        <dbReference type="EMBL" id="CAH2237865.1"/>
    </source>
</evidence>
<evidence type="ECO:0000256" key="5">
    <source>
        <dbReference type="ARBA" id="ARBA00023242"/>
    </source>
</evidence>
<evidence type="ECO:0000256" key="6">
    <source>
        <dbReference type="SAM" id="MobiDB-lite"/>
    </source>
</evidence>
<keyword evidence="8" id="KW-1185">Reference proteome</keyword>